<feature type="non-terminal residue" evidence="2">
    <location>
        <position position="160"/>
    </location>
</feature>
<name>Q677B7_HYAOR</name>
<organism evidence="2">
    <name type="scientific">Hyacinthus orientalis</name>
    <name type="common">Common hyacinth</name>
    <dbReference type="NCBI Taxonomy" id="82025"/>
    <lineage>
        <taxon>Eukaryota</taxon>
        <taxon>Viridiplantae</taxon>
        <taxon>Streptophyta</taxon>
        <taxon>Embryophyta</taxon>
        <taxon>Tracheophyta</taxon>
        <taxon>Spermatophyta</taxon>
        <taxon>Magnoliopsida</taxon>
        <taxon>Liliopsida</taxon>
        <taxon>Asparagales</taxon>
        <taxon>Hyacinthaceae</taxon>
        <taxon>Hyacinthoideae</taxon>
        <taxon>Hyacintheae</taxon>
        <taxon>Hyacinthus</taxon>
    </lineage>
</organism>
<proteinExistence type="evidence at transcript level"/>
<dbReference type="AlphaFoldDB" id="Q677B7"/>
<dbReference type="InterPro" id="IPR057518">
    <property type="entry name" value="GRDP_C"/>
</dbReference>
<sequence>SKFQIIRGKSGLNRNRILGVLDSKPISLRVAASFTVPVPAPQVLRMFKSHPISLNACFFPLSGKVQHIRRWTRFVDVNGNDVISLQMRNVKEKEGKNTGISKRCVVGVTRKSRKPHLLAEYAENTWSLNDYNSSICVEKENNQGALSFELMCDKQIKLFP</sequence>
<accession>Q677B7</accession>
<dbReference type="EMBL" id="AY389624">
    <property type="protein sequence ID" value="AAT08707.1"/>
    <property type="molecule type" value="mRNA"/>
</dbReference>
<dbReference type="PANTHER" id="PTHR34365:SF7">
    <property type="entry name" value="GLYCINE-RICH DOMAIN-CONTAINING PROTEIN 1"/>
    <property type="match status" value="1"/>
</dbReference>
<reference evidence="2" key="1">
    <citation type="submission" date="2003-08" db="EMBL/GenBank/DDBJ databases">
        <title>Hyacinthus orientalis glycine-rich cell wall protein like mRNA, expressed during the regeneration of floral buds in vitro.</title>
        <authorList>
            <person name="Fan J.H."/>
            <person name="Ma Y."/>
            <person name="Zhang X.S."/>
        </authorList>
    </citation>
    <scope>NUCLEOTIDE SEQUENCE</scope>
    <source>
        <tissue evidence="2">Floral meristem 5-10 days when regenerated in vitro</tissue>
    </source>
</reference>
<feature type="domain" description="GRPD C-terminal" evidence="1">
    <location>
        <begin position="74"/>
        <end position="160"/>
    </location>
</feature>
<protein>
    <submittedName>
        <fullName evidence="2">Glycine-rich protein</fullName>
    </submittedName>
</protein>
<feature type="non-terminal residue" evidence="2">
    <location>
        <position position="1"/>
    </location>
</feature>
<dbReference type="Pfam" id="PF25335">
    <property type="entry name" value="GRDP_C"/>
    <property type="match status" value="1"/>
</dbReference>
<dbReference type="InterPro" id="IPR009836">
    <property type="entry name" value="GRDP-like"/>
</dbReference>
<dbReference type="PANTHER" id="PTHR34365">
    <property type="entry name" value="ENOLASE (DUF1399)"/>
    <property type="match status" value="1"/>
</dbReference>
<evidence type="ECO:0000259" key="1">
    <source>
        <dbReference type="Pfam" id="PF25335"/>
    </source>
</evidence>
<evidence type="ECO:0000313" key="2">
    <source>
        <dbReference type="EMBL" id="AAT08707.1"/>
    </source>
</evidence>